<evidence type="ECO:0000256" key="3">
    <source>
        <dbReference type="ARBA" id="ARBA00022692"/>
    </source>
</evidence>
<comment type="caution">
    <text evidence="7">The sequence shown here is derived from an EMBL/GenBank/DDBJ whole genome shotgun (WGS) entry which is preliminary data.</text>
</comment>
<reference evidence="7 8" key="1">
    <citation type="journal article" date="2016" name="Nat. Commun.">
        <title>Thousands of microbial genomes shed light on interconnected biogeochemical processes in an aquifer system.</title>
        <authorList>
            <person name="Anantharaman K."/>
            <person name="Brown C.T."/>
            <person name="Hug L.A."/>
            <person name="Sharon I."/>
            <person name="Castelle C.J."/>
            <person name="Probst A.J."/>
            <person name="Thomas B.C."/>
            <person name="Singh A."/>
            <person name="Wilkins M.J."/>
            <person name="Karaoz U."/>
            <person name="Brodie E.L."/>
            <person name="Williams K.H."/>
            <person name="Hubbard S.S."/>
            <person name="Banfield J.F."/>
        </authorList>
    </citation>
    <scope>NUCLEOTIDE SEQUENCE [LARGE SCALE GENOMIC DNA]</scope>
</reference>
<organism evidence="7 8">
    <name type="scientific">Candidatus Kaiserbacteria bacterium RIFOXYB1_FULL_46_14</name>
    <dbReference type="NCBI Taxonomy" id="1798531"/>
    <lineage>
        <taxon>Bacteria</taxon>
        <taxon>Candidatus Kaiseribacteriota</taxon>
    </lineage>
</organism>
<dbReference type="PANTHER" id="PTHR30093">
    <property type="entry name" value="GENERAL SECRETION PATHWAY PROTEIN G"/>
    <property type="match status" value="1"/>
</dbReference>
<dbReference type="Proteomes" id="UP000177395">
    <property type="component" value="Unassembled WGS sequence"/>
</dbReference>
<evidence type="ECO:0000313" key="7">
    <source>
        <dbReference type="EMBL" id="OGG85453.1"/>
    </source>
</evidence>
<dbReference type="InterPro" id="IPR045584">
    <property type="entry name" value="Pilin-like"/>
</dbReference>
<evidence type="ECO:0000256" key="2">
    <source>
        <dbReference type="ARBA" id="ARBA00022481"/>
    </source>
</evidence>
<protein>
    <submittedName>
        <fullName evidence="7">Uncharacterized protein</fullName>
    </submittedName>
</protein>
<evidence type="ECO:0000256" key="1">
    <source>
        <dbReference type="ARBA" id="ARBA00004167"/>
    </source>
</evidence>
<keyword evidence="5 6" id="KW-0472">Membrane</keyword>
<comment type="subcellular location">
    <subcellularLocation>
        <location evidence="1">Membrane</location>
        <topology evidence="1">Single-pass membrane protein</topology>
    </subcellularLocation>
</comment>
<evidence type="ECO:0000256" key="5">
    <source>
        <dbReference type="ARBA" id="ARBA00023136"/>
    </source>
</evidence>
<dbReference type="GO" id="GO:0016020">
    <property type="term" value="C:membrane"/>
    <property type="evidence" value="ECO:0007669"/>
    <property type="project" value="UniProtKB-SubCell"/>
</dbReference>
<dbReference type="Pfam" id="PF07963">
    <property type="entry name" value="N_methyl"/>
    <property type="match status" value="1"/>
</dbReference>
<keyword evidence="4 6" id="KW-1133">Transmembrane helix</keyword>
<dbReference type="AlphaFoldDB" id="A0A1F6FHW6"/>
<dbReference type="STRING" id="1798531.A2392_00035"/>
<dbReference type="GO" id="GO:0015627">
    <property type="term" value="C:type II protein secretion system complex"/>
    <property type="evidence" value="ECO:0007669"/>
    <property type="project" value="InterPro"/>
</dbReference>
<keyword evidence="2" id="KW-0488">Methylation</keyword>
<evidence type="ECO:0000313" key="8">
    <source>
        <dbReference type="Proteomes" id="UP000177395"/>
    </source>
</evidence>
<dbReference type="PANTHER" id="PTHR30093:SF44">
    <property type="entry name" value="TYPE II SECRETION SYSTEM CORE PROTEIN G"/>
    <property type="match status" value="1"/>
</dbReference>
<dbReference type="InterPro" id="IPR012902">
    <property type="entry name" value="N_methyl_site"/>
</dbReference>
<evidence type="ECO:0000256" key="6">
    <source>
        <dbReference type="SAM" id="Phobius"/>
    </source>
</evidence>
<proteinExistence type="predicted"/>
<dbReference type="Gene3D" id="3.30.700.10">
    <property type="entry name" value="Glycoprotein, Type 4 Pilin"/>
    <property type="match status" value="1"/>
</dbReference>
<accession>A0A1F6FHW6</accession>
<dbReference type="InterPro" id="IPR000983">
    <property type="entry name" value="Bac_GSPG_pilin"/>
</dbReference>
<evidence type="ECO:0000256" key="4">
    <source>
        <dbReference type="ARBA" id="ARBA00022989"/>
    </source>
</evidence>
<keyword evidence="3 6" id="KW-0812">Transmembrane</keyword>
<dbReference type="GO" id="GO:0015628">
    <property type="term" value="P:protein secretion by the type II secretion system"/>
    <property type="evidence" value="ECO:0007669"/>
    <property type="project" value="InterPro"/>
</dbReference>
<name>A0A1F6FHW6_9BACT</name>
<dbReference type="NCBIfam" id="TIGR02532">
    <property type="entry name" value="IV_pilin_GFxxxE"/>
    <property type="match status" value="1"/>
</dbReference>
<gene>
    <name evidence="7" type="ORF">A2392_00035</name>
</gene>
<sequence>MLRPNRFTDNRGFTLIELLVVIAIIGILASVVIANLSTARTKAADAAHKTEVKQLKTAIESYYLDNGTYPPYLSANVGYRVDTALTPYLVSTYISQISAQLVIDNDQYVYATGGSGYAIRVTLSDGSQCKTGSNVSMGWWGAGVPLCGF</sequence>
<feature type="transmembrane region" description="Helical" evidence="6">
    <location>
        <begin position="12"/>
        <end position="34"/>
    </location>
</feature>
<dbReference type="SUPFAM" id="SSF54523">
    <property type="entry name" value="Pili subunits"/>
    <property type="match status" value="1"/>
</dbReference>
<dbReference type="EMBL" id="MFMS01000008">
    <property type="protein sequence ID" value="OGG85453.1"/>
    <property type="molecule type" value="Genomic_DNA"/>
</dbReference>
<dbReference type="PRINTS" id="PR00813">
    <property type="entry name" value="BCTERIALGSPG"/>
</dbReference>
<dbReference type="PROSITE" id="PS00409">
    <property type="entry name" value="PROKAR_NTER_METHYL"/>
    <property type="match status" value="1"/>
</dbReference>